<feature type="transmembrane region" description="Helical" evidence="4">
    <location>
        <begin position="141"/>
        <end position="163"/>
    </location>
</feature>
<keyword evidence="6" id="KW-1185">Reference proteome</keyword>
<keyword evidence="1 4" id="KW-0812">Transmembrane</keyword>
<evidence type="ECO:0000313" key="5">
    <source>
        <dbReference type="EMBL" id="MBY8824372.1"/>
    </source>
</evidence>
<dbReference type="PANTHER" id="PTHR23523">
    <property type="match status" value="1"/>
</dbReference>
<feature type="transmembrane region" description="Helical" evidence="4">
    <location>
        <begin position="372"/>
        <end position="392"/>
    </location>
</feature>
<evidence type="ECO:0000256" key="3">
    <source>
        <dbReference type="ARBA" id="ARBA00023136"/>
    </source>
</evidence>
<proteinExistence type="predicted"/>
<dbReference type="Proteomes" id="UP000706039">
    <property type="component" value="Unassembled WGS sequence"/>
</dbReference>
<dbReference type="EMBL" id="JAINVV010000009">
    <property type="protein sequence ID" value="MBY8824372.1"/>
    <property type="molecule type" value="Genomic_DNA"/>
</dbReference>
<dbReference type="NCBIfam" id="NF007256">
    <property type="entry name" value="PRK09705.1"/>
    <property type="match status" value="1"/>
</dbReference>
<name>A0ABS7PVG6_9SPHN</name>
<dbReference type="PANTHER" id="PTHR23523:SF1">
    <property type="entry name" value="CYANATE TRANSPORT PROTEIN CYNX"/>
    <property type="match status" value="1"/>
</dbReference>
<feature type="transmembrane region" description="Helical" evidence="4">
    <location>
        <begin position="251"/>
        <end position="271"/>
    </location>
</feature>
<protein>
    <submittedName>
        <fullName evidence="5">Cyanate transporter</fullName>
    </submittedName>
</protein>
<feature type="transmembrane region" description="Helical" evidence="4">
    <location>
        <begin position="175"/>
        <end position="196"/>
    </location>
</feature>
<feature type="transmembrane region" description="Helical" evidence="4">
    <location>
        <begin position="52"/>
        <end position="75"/>
    </location>
</feature>
<feature type="transmembrane region" description="Helical" evidence="4">
    <location>
        <begin position="307"/>
        <end position="329"/>
    </location>
</feature>
<accession>A0ABS7PVG6</accession>
<dbReference type="InterPro" id="IPR052524">
    <property type="entry name" value="MFS_Cyanate_Porter"/>
</dbReference>
<feature type="transmembrane region" description="Helical" evidence="4">
    <location>
        <begin position="87"/>
        <end position="103"/>
    </location>
</feature>
<feature type="transmembrane region" description="Helical" evidence="4">
    <location>
        <begin position="217"/>
        <end position="239"/>
    </location>
</feature>
<evidence type="ECO:0000256" key="4">
    <source>
        <dbReference type="SAM" id="Phobius"/>
    </source>
</evidence>
<feature type="transmembrane region" description="Helical" evidence="4">
    <location>
        <begin position="341"/>
        <end position="360"/>
    </location>
</feature>
<gene>
    <name evidence="5" type="ORF">K7G82_18855</name>
</gene>
<comment type="caution">
    <text evidence="5">The sequence shown here is derived from an EMBL/GenBank/DDBJ whole genome shotgun (WGS) entry which is preliminary data.</text>
</comment>
<sequence>MAAVAGRPADGLKAMPRNALLIAAVAMIGLNLRPFLTGIGPLAVAIGSETGLGMQGIALLTLVPMLLMGGCAFAGPALRDALGAGRTITGALAMLALGSLLRLDAGTGWMLLATAALCGLGAAIVQAVFPGVIKQHFPRHVTMVTGLYSSMLMGGGALGAQAAPLIARVSGNWRLALAALALPAIVATAMAARLLPRGGNAPPPRGATPALIGLPRTWLLMACFGLVNGGYASVVAWLALSYQERGWDGAASGGLLAIVAASQALAALLLPMLAGRRADRRPWLWLSLAMQAAGFTALILSPEAAPMLWSIVLGAGLGGCFALSMIVALDHLPNPARAGALSALMQGGGFVIAAIPPWILAALHDRGGGFTAGWLFHLGCVALVAGLTVRLAPGGYARAMREPEDKAQQNAQPVARPRWL</sequence>
<feature type="transmembrane region" description="Helical" evidence="4">
    <location>
        <begin position="109"/>
        <end position="129"/>
    </location>
</feature>
<feature type="transmembrane region" description="Helical" evidence="4">
    <location>
        <begin position="20"/>
        <end position="46"/>
    </location>
</feature>
<reference evidence="5 6" key="1">
    <citation type="submission" date="2021-08" db="EMBL/GenBank/DDBJ databases">
        <authorList>
            <person name="Tuo L."/>
        </authorList>
    </citation>
    <scope>NUCLEOTIDE SEQUENCE [LARGE SCALE GENOMIC DNA]</scope>
    <source>
        <strain evidence="5 6">JCM 31229</strain>
    </source>
</reference>
<dbReference type="InterPro" id="IPR036259">
    <property type="entry name" value="MFS_trans_sf"/>
</dbReference>
<dbReference type="SUPFAM" id="SSF103473">
    <property type="entry name" value="MFS general substrate transporter"/>
    <property type="match status" value="1"/>
</dbReference>
<keyword evidence="2 4" id="KW-1133">Transmembrane helix</keyword>
<evidence type="ECO:0000256" key="2">
    <source>
        <dbReference type="ARBA" id="ARBA00022989"/>
    </source>
</evidence>
<dbReference type="Pfam" id="PF07690">
    <property type="entry name" value="MFS_1"/>
    <property type="match status" value="1"/>
</dbReference>
<dbReference type="Gene3D" id="1.20.1250.20">
    <property type="entry name" value="MFS general substrate transporter like domains"/>
    <property type="match status" value="2"/>
</dbReference>
<keyword evidence="3 4" id="KW-0472">Membrane</keyword>
<feature type="transmembrane region" description="Helical" evidence="4">
    <location>
        <begin position="283"/>
        <end position="301"/>
    </location>
</feature>
<dbReference type="InterPro" id="IPR011701">
    <property type="entry name" value="MFS"/>
</dbReference>
<evidence type="ECO:0000256" key="1">
    <source>
        <dbReference type="ARBA" id="ARBA00022692"/>
    </source>
</evidence>
<evidence type="ECO:0000313" key="6">
    <source>
        <dbReference type="Proteomes" id="UP000706039"/>
    </source>
</evidence>
<organism evidence="5 6">
    <name type="scientific">Sphingomonas colocasiae</name>
    <dbReference type="NCBI Taxonomy" id="1848973"/>
    <lineage>
        <taxon>Bacteria</taxon>
        <taxon>Pseudomonadati</taxon>
        <taxon>Pseudomonadota</taxon>
        <taxon>Alphaproteobacteria</taxon>
        <taxon>Sphingomonadales</taxon>
        <taxon>Sphingomonadaceae</taxon>
        <taxon>Sphingomonas</taxon>
    </lineage>
</organism>